<dbReference type="InterPro" id="IPR012340">
    <property type="entry name" value="NA-bd_OB-fold"/>
</dbReference>
<evidence type="ECO:0000259" key="2">
    <source>
        <dbReference type="Pfam" id="PF17207"/>
    </source>
</evidence>
<dbReference type="PANTHER" id="PTHR11630">
    <property type="entry name" value="DNA REPLICATION LICENSING FACTOR MCM FAMILY MEMBER"/>
    <property type="match status" value="1"/>
</dbReference>
<protein>
    <submittedName>
        <fullName evidence="3">DNA replication licensing factor mcm2</fullName>
    </submittedName>
</protein>
<dbReference type="InterPro" id="IPR033762">
    <property type="entry name" value="MCM_OB"/>
</dbReference>
<reference evidence="4" key="2">
    <citation type="submission" date="2019-10" db="EMBL/GenBank/DDBJ databases">
        <title>A de novo genome assembly of a pear dwarfing rootstock.</title>
        <authorList>
            <person name="Wang F."/>
            <person name="Wang J."/>
            <person name="Li S."/>
            <person name="Zhang Y."/>
            <person name="Fang M."/>
            <person name="Ma L."/>
            <person name="Zhao Y."/>
            <person name="Jiang S."/>
        </authorList>
    </citation>
    <scope>NUCLEOTIDE SEQUENCE [LARGE SCALE GENOMIC DNA]</scope>
</reference>
<dbReference type="GO" id="GO:0003697">
    <property type="term" value="F:single-stranded DNA binding"/>
    <property type="evidence" value="ECO:0007669"/>
    <property type="project" value="TreeGrafter"/>
</dbReference>
<dbReference type="GO" id="GO:0000727">
    <property type="term" value="P:double-strand break repair via break-induced replication"/>
    <property type="evidence" value="ECO:0007669"/>
    <property type="project" value="TreeGrafter"/>
</dbReference>
<dbReference type="EMBL" id="SMOL01000458">
    <property type="protein sequence ID" value="KAB2614110.1"/>
    <property type="molecule type" value="Genomic_DNA"/>
</dbReference>
<dbReference type="AlphaFoldDB" id="A0A5N5GLG5"/>
<name>A0A5N5GLG5_9ROSA</name>
<sequence>MQCMAIGMNGHDQLIMDFDEDEYISDDDNVDDDDGYFSGIEEEDDYFGDEYHCDEYYCFEFGQDLKFEKMLFPEGTIKEWVAKDEVRRFIAEKFKKFLLTFVNHHSKNVQQQHDETEVEYVRLINQMVSANKCSLVINYEQLLPVQIQIARWMIKSPRLILETFEDAAKNVVFNLHPNYKNVHQSIYVRITNLRKCVSIRNISETHLDALICIRGLVTRCSNIFPKLQQATSSSRNYQILTLQESSGSVPACRLPRCVEVIVSNDLIDSALSGDEIEVTGIYTDKFDVSLNANNGTPEFATVVEANYIAKTKSRD</sequence>
<keyword evidence="4" id="KW-1185">Reference proteome</keyword>
<dbReference type="InterPro" id="IPR027925">
    <property type="entry name" value="MCM_N"/>
</dbReference>
<dbReference type="GO" id="GO:0042555">
    <property type="term" value="C:MCM complex"/>
    <property type="evidence" value="ECO:0007669"/>
    <property type="project" value="TreeGrafter"/>
</dbReference>
<evidence type="ECO:0000313" key="3">
    <source>
        <dbReference type="EMBL" id="KAB2614110.1"/>
    </source>
</evidence>
<reference evidence="3 4" key="3">
    <citation type="submission" date="2019-11" db="EMBL/GenBank/DDBJ databases">
        <title>A de novo genome assembly of a pear dwarfing rootstock.</title>
        <authorList>
            <person name="Wang F."/>
            <person name="Wang J."/>
            <person name="Li S."/>
            <person name="Zhang Y."/>
            <person name="Fang M."/>
            <person name="Ma L."/>
            <person name="Zhao Y."/>
            <person name="Jiang S."/>
        </authorList>
    </citation>
    <scope>NUCLEOTIDE SEQUENCE [LARGE SCALE GENOMIC DNA]</scope>
    <source>
        <strain evidence="3">S2</strain>
        <tissue evidence="3">Leaf</tissue>
    </source>
</reference>
<feature type="domain" description="MCM N-terminal" evidence="1">
    <location>
        <begin position="92"/>
        <end position="192"/>
    </location>
</feature>
<dbReference type="InterPro" id="IPR031327">
    <property type="entry name" value="MCM"/>
</dbReference>
<comment type="caution">
    <text evidence="3">The sequence shown here is derived from an EMBL/GenBank/DDBJ whole genome shotgun (WGS) entry which is preliminary data.</text>
</comment>
<dbReference type="GO" id="GO:0043138">
    <property type="term" value="F:3'-5' DNA helicase activity"/>
    <property type="evidence" value="ECO:0007669"/>
    <property type="project" value="TreeGrafter"/>
</dbReference>
<reference evidence="3 4" key="1">
    <citation type="submission" date="2019-09" db="EMBL/GenBank/DDBJ databases">
        <authorList>
            <person name="Ou C."/>
        </authorList>
    </citation>
    <scope>NUCLEOTIDE SEQUENCE [LARGE SCALE GENOMIC DNA]</scope>
    <source>
        <strain evidence="3">S2</strain>
        <tissue evidence="3">Leaf</tissue>
    </source>
</reference>
<dbReference type="Proteomes" id="UP000327157">
    <property type="component" value="Chromosome 9"/>
</dbReference>
<dbReference type="GO" id="GO:1902975">
    <property type="term" value="P:mitotic DNA replication initiation"/>
    <property type="evidence" value="ECO:0007669"/>
    <property type="project" value="TreeGrafter"/>
</dbReference>
<dbReference type="OrthoDB" id="1688618at2759"/>
<evidence type="ECO:0000259" key="1">
    <source>
        <dbReference type="Pfam" id="PF14551"/>
    </source>
</evidence>
<dbReference type="Gene3D" id="3.30.1640.10">
    <property type="entry name" value="mini-chromosome maintenance (MCM) complex, chain A, domain 1"/>
    <property type="match status" value="1"/>
</dbReference>
<feature type="domain" description="MCM OB" evidence="2">
    <location>
        <begin position="227"/>
        <end position="283"/>
    </location>
</feature>
<dbReference type="SUPFAM" id="SSF50249">
    <property type="entry name" value="Nucleic acid-binding proteins"/>
    <property type="match status" value="1"/>
</dbReference>
<dbReference type="PANTHER" id="PTHR11630:SF44">
    <property type="entry name" value="DNA REPLICATION LICENSING FACTOR MCM2"/>
    <property type="match status" value="1"/>
</dbReference>
<dbReference type="GO" id="GO:0005634">
    <property type="term" value="C:nucleus"/>
    <property type="evidence" value="ECO:0007669"/>
    <property type="project" value="TreeGrafter"/>
</dbReference>
<proteinExistence type="predicted"/>
<dbReference type="Pfam" id="PF17207">
    <property type="entry name" value="MCM_OB"/>
    <property type="match status" value="1"/>
</dbReference>
<gene>
    <name evidence="3" type="ORF">D8674_036426</name>
</gene>
<dbReference type="Pfam" id="PF14551">
    <property type="entry name" value="MCM_N"/>
    <property type="match status" value="1"/>
</dbReference>
<evidence type="ECO:0000313" key="4">
    <source>
        <dbReference type="Proteomes" id="UP000327157"/>
    </source>
</evidence>
<dbReference type="Gene3D" id="2.40.50.140">
    <property type="entry name" value="Nucleic acid-binding proteins"/>
    <property type="match status" value="1"/>
</dbReference>
<dbReference type="GO" id="GO:0005524">
    <property type="term" value="F:ATP binding"/>
    <property type="evidence" value="ECO:0007669"/>
    <property type="project" value="InterPro"/>
</dbReference>
<organism evidence="3 4">
    <name type="scientific">Pyrus ussuriensis x Pyrus communis</name>
    <dbReference type="NCBI Taxonomy" id="2448454"/>
    <lineage>
        <taxon>Eukaryota</taxon>
        <taxon>Viridiplantae</taxon>
        <taxon>Streptophyta</taxon>
        <taxon>Embryophyta</taxon>
        <taxon>Tracheophyta</taxon>
        <taxon>Spermatophyta</taxon>
        <taxon>Magnoliopsida</taxon>
        <taxon>eudicotyledons</taxon>
        <taxon>Gunneridae</taxon>
        <taxon>Pentapetalae</taxon>
        <taxon>rosids</taxon>
        <taxon>fabids</taxon>
        <taxon>Rosales</taxon>
        <taxon>Rosaceae</taxon>
        <taxon>Amygdaloideae</taxon>
        <taxon>Maleae</taxon>
        <taxon>Pyrus</taxon>
    </lineage>
</organism>
<dbReference type="GO" id="GO:0017116">
    <property type="term" value="F:single-stranded DNA helicase activity"/>
    <property type="evidence" value="ECO:0007669"/>
    <property type="project" value="TreeGrafter"/>
</dbReference>
<accession>A0A5N5GLG5</accession>